<evidence type="ECO:0000256" key="1">
    <source>
        <dbReference type="ARBA" id="ARBA00004651"/>
    </source>
</evidence>
<feature type="transmembrane region" description="Helical" evidence="7">
    <location>
        <begin position="208"/>
        <end position="226"/>
    </location>
</feature>
<evidence type="ECO:0000256" key="8">
    <source>
        <dbReference type="SAM" id="MobiDB-lite"/>
    </source>
</evidence>
<keyword evidence="11" id="KW-1185">Reference proteome</keyword>
<feature type="transmembrane region" description="Helical" evidence="7">
    <location>
        <begin position="136"/>
        <end position="157"/>
    </location>
</feature>
<protein>
    <submittedName>
        <fullName evidence="10">Peptide/nickel transport system permease protein</fullName>
    </submittedName>
</protein>
<keyword evidence="2 7" id="KW-0813">Transport</keyword>
<evidence type="ECO:0000313" key="10">
    <source>
        <dbReference type="EMBL" id="SDY42794.1"/>
    </source>
</evidence>
<reference evidence="11" key="1">
    <citation type="submission" date="2016-10" db="EMBL/GenBank/DDBJ databases">
        <authorList>
            <person name="Varghese N."/>
            <person name="Submissions S."/>
        </authorList>
    </citation>
    <scope>NUCLEOTIDE SEQUENCE [LARGE SCALE GENOMIC DNA]</scope>
    <source>
        <strain evidence="11">DSM 45245</strain>
    </source>
</reference>
<dbReference type="GO" id="GO:0005886">
    <property type="term" value="C:plasma membrane"/>
    <property type="evidence" value="ECO:0007669"/>
    <property type="project" value="UniProtKB-SubCell"/>
</dbReference>
<dbReference type="EMBL" id="FNPH01000002">
    <property type="protein sequence ID" value="SDY42794.1"/>
    <property type="molecule type" value="Genomic_DNA"/>
</dbReference>
<dbReference type="STRING" id="405436.SAMN05444365_102233"/>
<comment type="subcellular location">
    <subcellularLocation>
        <location evidence="1 7">Cell membrane</location>
        <topology evidence="1 7">Multi-pass membrane protein</topology>
    </subcellularLocation>
</comment>
<feature type="transmembrane region" description="Helical" evidence="7">
    <location>
        <begin position="266"/>
        <end position="288"/>
    </location>
</feature>
<feature type="region of interest" description="Disordered" evidence="8">
    <location>
        <begin position="1"/>
        <end position="24"/>
    </location>
</feature>
<dbReference type="CDD" id="cd06261">
    <property type="entry name" value="TM_PBP2"/>
    <property type="match status" value="1"/>
</dbReference>
<evidence type="ECO:0000313" key="11">
    <source>
        <dbReference type="Proteomes" id="UP000242415"/>
    </source>
</evidence>
<evidence type="ECO:0000256" key="5">
    <source>
        <dbReference type="ARBA" id="ARBA00022989"/>
    </source>
</evidence>
<dbReference type="PANTHER" id="PTHR43163">
    <property type="entry name" value="DIPEPTIDE TRANSPORT SYSTEM PERMEASE PROTEIN DPPB-RELATED"/>
    <property type="match status" value="1"/>
</dbReference>
<evidence type="ECO:0000256" key="4">
    <source>
        <dbReference type="ARBA" id="ARBA00022692"/>
    </source>
</evidence>
<feature type="transmembrane region" description="Helical" evidence="7">
    <location>
        <begin position="308"/>
        <end position="334"/>
    </location>
</feature>
<evidence type="ECO:0000256" key="2">
    <source>
        <dbReference type="ARBA" id="ARBA00022448"/>
    </source>
</evidence>
<keyword evidence="5 7" id="KW-1133">Transmembrane helix</keyword>
<gene>
    <name evidence="10" type="ORF">SAMN05444365_102233</name>
</gene>
<evidence type="ECO:0000256" key="6">
    <source>
        <dbReference type="ARBA" id="ARBA00023136"/>
    </source>
</evidence>
<dbReference type="Pfam" id="PF19300">
    <property type="entry name" value="BPD_transp_1_N"/>
    <property type="match status" value="1"/>
</dbReference>
<evidence type="ECO:0000256" key="7">
    <source>
        <dbReference type="RuleBase" id="RU363032"/>
    </source>
</evidence>
<sequence>MTTVPPTLAADEVEPAVRGPAPARRGTLPPVARVLARRALQAVSVTLLVSTACFVIVQNLPGDMAYRIAAGRYGYDRVTTASADAVRADLGLDAPAWQQLARWWADLAQFDLGTSLVTGGSVVHELRLPVTSSLQLAATALALAVAVGAPVGMAAAWRPGGLLDRLTTVWVAGTRALPPFLLGLLLIMLFSVHLGWLPAVGHGSASNVVLPAVTLAVGLSGLFARVTRDTVAQLRGSGFVTFAETKGLRGRAVLARHVLRNAGVTLVAYVGAQALILIEGVVVVESLFAWPGLGRTLVHAIFWRDVPVIQAAAVALALLVVLINTVVDVAGLALDPRPRWRQVVP</sequence>
<comment type="similarity">
    <text evidence="7">Belongs to the binding-protein-dependent transport system permease family.</text>
</comment>
<dbReference type="AlphaFoldDB" id="A0A1H3JU52"/>
<feature type="transmembrane region" description="Helical" evidence="7">
    <location>
        <begin position="177"/>
        <end position="196"/>
    </location>
</feature>
<dbReference type="GO" id="GO:0071916">
    <property type="term" value="F:dipeptide transmembrane transporter activity"/>
    <property type="evidence" value="ECO:0007669"/>
    <property type="project" value="TreeGrafter"/>
</dbReference>
<evidence type="ECO:0000259" key="9">
    <source>
        <dbReference type="PROSITE" id="PS50928"/>
    </source>
</evidence>
<dbReference type="InterPro" id="IPR035906">
    <property type="entry name" value="MetI-like_sf"/>
</dbReference>
<dbReference type="PROSITE" id="PS50928">
    <property type="entry name" value="ABC_TM1"/>
    <property type="match status" value="1"/>
</dbReference>
<feature type="domain" description="ABC transmembrane type-1" evidence="9">
    <location>
        <begin position="130"/>
        <end position="327"/>
    </location>
</feature>
<keyword evidence="3" id="KW-1003">Cell membrane</keyword>
<dbReference type="Gene3D" id="1.10.3720.10">
    <property type="entry name" value="MetI-like"/>
    <property type="match status" value="1"/>
</dbReference>
<evidence type="ECO:0000256" key="3">
    <source>
        <dbReference type="ARBA" id="ARBA00022475"/>
    </source>
</evidence>
<proteinExistence type="inferred from homology"/>
<dbReference type="InterPro" id="IPR000515">
    <property type="entry name" value="MetI-like"/>
</dbReference>
<dbReference type="Proteomes" id="UP000242415">
    <property type="component" value="Unassembled WGS sequence"/>
</dbReference>
<dbReference type="InterPro" id="IPR045621">
    <property type="entry name" value="BPD_transp_1_N"/>
</dbReference>
<keyword evidence="6 7" id="KW-0472">Membrane</keyword>
<organism evidence="10 11">
    <name type="scientific">Micromonospora pattaloongensis</name>
    <dbReference type="NCBI Taxonomy" id="405436"/>
    <lineage>
        <taxon>Bacteria</taxon>
        <taxon>Bacillati</taxon>
        <taxon>Actinomycetota</taxon>
        <taxon>Actinomycetes</taxon>
        <taxon>Micromonosporales</taxon>
        <taxon>Micromonosporaceae</taxon>
        <taxon>Micromonospora</taxon>
    </lineage>
</organism>
<dbReference type="PANTHER" id="PTHR43163:SF6">
    <property type="entry name" value="DIPEPTIDE TRANSPORT SYSTEM PERMEASE PROTEIN DPPB-RELATED"/>
    <property type="match status" value="1"/>
</dbReference>
<name>A0A1H3JU52_9ACTN</name>
<dbReference type="SUPFAM" id="SSF161098">
    <property type="entry name" value="MetI-like"/>
    <property type="match status" value="1"/>
</dbReference>
<keyword evidence="4 7" id="KW-0812">Transmembrane</keyword>
<dbReference type="RefSeq" id="WP_245736501.1">
    <property type="nucleotide sequence ID" value="NZ_FNPH01000002.1"/>
</dbReference>
<dbReference type="Pfam" id="PF00528">
    <property type="entry name" value="BPD_transp_1"/>
    <property type="match status" value="1"/>
</dbReference>
<accession>A0A1H3JU52</accession>